<dbReference type="InterPro" id="IPR013784">
    <property type="entry name" value="Carb-bd-like_fold"/>
</dbReference>
<keyword evidence="8 13" id="KW-0808">Transferase</keyword>
<dbReference type="InterPro" id="IPR002044">
    <property type="entry name" value="CBM20"/>
</dbReference>
<dbReference type="EMBL" id="JANDHW010000007">
    <property type="protein sequence ID" value="MCP9612217.1"/>
    <property type="molecule type" value="Genomic_DNA"/>
</dbReference>
<evidence type="ECO:0000256" key="9">
    <source>
        <dbReference type="ARBA" id="ARBA00023277"/>
    </source>
</evidence>
<dbReference type="SMART" id="SM01065">
    <property type="entry name" value="CBM_2"/>
    <property type="match status" value="2"/>
</dbReference>
<evidence type="ECO:0000256" key="7">
    <source>
        <dbReference type="ARBA" id="ARBA00022676"/>
    </source>
</evidence>
<protein>
    <recommendedName>
        <fullName evidence="5">4-alpha-glucanotransferase</fullName>
        <ecNumber evidence="4">2.4.1.25</ecNumber>
    </recommendedName>
    <alternativeName>
        <fullName evidence="10">Amylomaltase</fullName>
    </alternativeName>
    <alternativeName>
        <fullName evidence="11">Disproportionating enzyme</fullName>
    </alternativeName>
</protein>
<proteinExistence type="inferred from homology"/>
<keyword evidence="6" id="KW-0963">Cytoplasm</keyword>
<dbReference type="PROSITE" id="PS51166">
    <property type="entry name" value="CBM20"/>
    <property type="match status" value="2"/>
</dbReference>
<name>A0ABT1MHX1_9BACT</name>
<dbReference type="RefSeq" id="WP_255027483.1">
    <property type="nucleotide sequence ID" value="NZ_JANDHW010000007.1"/>
</dbReference>
<evidence type="ECO:0000256" key="5">
    <source>
        <dbReference type="ARBA" id="ARBA00020295"/>
    </source>
</evidence>
<comment type="subcellular location">
    <subcellularLocation>
        <location evidence="2">Cytoplasm</location>
    </subcellularLocation>
</comment>
<evidence type="ECO:0000313" key="13">
    <source>
        <dbReference type="EMBL" id="MCP9612217.1"/>
    </source>
</evidence>
<dbReference type="PANTHER" id="PTHR32518:SF3">
    <property type="entry name" value="4-ALPHA-GLUCANOTRANSFERASE"/>
    <property type="match status" value="1"/>
</dbReference>
<evidence type="ECO:0000259" key="12">
    <source>
        <dbReference type="PROSITE" id="PS51166"/>
    </source>
</evidence>
<dbReference type="GO" id="GO:0004134">
    <property type="term" value="F:4-alpha-glucanotransferase activity"/>
    <property type="evidence" value="ECO:0007669"/>
    <property type="project" value="UniProtKB-EC"/>
</dbReference>
<dbReference type="PANTHER" id="PTHR32518">
    <property type="match status" value="1"/>
</dbReference>
<dbReference type="InterPro" id="IPR017853">
    <property type="entry name" value="GH"/>
</dbReference>
<comment type="catalytic activity">
    <reaction evidence="1">
        <text>Transfers a segment of a (1-&gt;4)-alpha-D-glucan to a new position in an acceptor, which may be glucose or a (1-&gt;4)-alpha-D-glucan.</text>
        <dbReference type="EC" id="2.4.1.25"/>
    </reaction>
</comment>
<dbReference type="Gene3D" id="2.60.40.10">
    <property type="entry name" value="Immunoglobulins"/>
    <property type="match status" value="2"/>
</dbReference>
<dbReference type="SUPFAM" id="SSF49452">
    <property type="entry name" value="Starch-binding domain-like"/>
    <property type="match status" value="2"/>
</dbReference>
<evidence type="ECO:0000256" key="8">
    <source>
        <dbReference type="ARBA" id="ARBA00022679"/>
    </source>
</evidence>
<evidence type="ECO:0000256" key="2">
    <source>
        <dbReference type="ARBA" id="ARBA00004496"/>
    </source>
</evidence>
<comment type="caution">
    <text evidence="13">The sequence shown here is derived from an EMBL/GenBank/DDBJ whole genome shotgun (WGS) entry which is preliminary data.</text>
</comment>
<organism evidence="13 14">
    <name type="scientific">Coprobacter tertius</name>
    <dbReference type="NCBI Taxonomy" id="2944915"/>
    <lineage>
        <taxon>Bacteria</taxon>
        <taxon>Pseudomonadati</taxon>
        <taxon>Bacteroidota</taxon>
        <taxon>Bacteroidia</taxon>
        <taxon>Bacteroidales</taxon>
        <taxon>Barnesiellaceae</taxon>
        <taxon>Coprobacter</taxon>
    </lineage>
</organism>
<dbReference type="InterPro" id="IPR013783">
    <property type="entry name" value="Ig-like_fold"/>
</dbReference>
<keyword evidence="14" id="KW-1185">Reference proteome</keyword>
<evidence type="ECO:0000256" key="11">
    <source>
        <dbReference type="ARBA" id="ARBA00031501"/>
    </source>
</evidence>
<dbReference type="SUPFAM" id="SSF51445">
    <property type="entry name" value="(Trans)glycosidases"/>
    <property type="match status" value="1"/>
</dbReference>
<dbReference type="Gene3D" id="3.20.20.80">
    <property type="entry name" value="Glycosidases"/>
    <property type="match status" value="2"/>
</dbReference>
<evidence type="ECO:0000256" key="10">
    <source>
        <dbReference type="ARBA" id="ARBA00031423"/>
    </source>
</evidence>
<gene>
    <name evidence="13" type="ORF">NMU02_08945</name>
</gene>
<evidence type="ECO:0000256" key="6">
    <source>
        <dbReference type="ARBA" id="ARBA00022490"/>
    </source>
</evidence>
<dbReference type="Proteomes" id="UP001205603">
    <property type="component" value="Unassembled WGS sequence"/>
</dbReference>
<dbReference type="InterPro" id="IPR003385">
    <property type="entry name" value="Glyco_hydro_77"/>
</dbReference>
<dbReference type="Pfam" id="PF02446">
    <property type="entry name" value="Glyco_hydro_77"/>
    <property type="match status" value="1"/>
</dbReference>
<keyword evidence="7 13" id="KW-0328">Glycosyltransferase</keyword>
<accession>A0ABT1MHX1</accession>
<dbReference type="EC" id="2.4.1.25" evidence="4"/>
<evidence type="ECO:0000313" key="14">
    <source>
        <dbReference type="Proteomes" id="UP001205603"/>
    </source>
</evidence>
<dbReference type="Pfam" id="PF00686">
    <property type="entry name" value="CBM_20"/>
    <property type="match status" value="2"/>
</dbReference>
<feature type="domain" description="CBM20" evidence="12">
    <location>
        <begin position="124"/>
        <end position="237"/>
    </location>
</feature>
<feature type="domain" description="CBM20" evidence="12">
    <location>
        <begin position="1"/>
        <end position="98"/>
    </location>
</feature>
<evidence type="ECO:0000256" key="4">
    <source>
        <dbReference type="ARBA" id="ARBA00012560"/>
    </source>
</evidence>
<sequence>MKIIFNIEYHTFWGQILYISGNLPSLGEFKEEEAVAMRYNGNGKWTYELETSVGDLPVEYRYLVKEYDRVYDVEWGKSRLLSPGNKVGKCVVYDSWSRQPDNKSFFSSAFVHGIFARQDKNENLPPYQPGTLILYVFAPMVQPGNAVGVIDRSSGWNTQKIRVLNDAHYPIWMISIPVKEIDFPYEFKFVILDKNNHSLLAWEEGDNRFVDTVKPSETECVIKTGMMLNDPFPKWKGSGVAIPVFSLRSEKSMGIGDFYDLQKMVDWAADTGMQFIQILPVNDTTMTHTWVDSYPYNANSTFALHPNYLRVEAVGRLKDKDSVIRFEKIREELNALSEIDYERVSLTKEAYLKEIFKQDGDALLQSDDFKLFFKENCEWLIPYAAFCYFRDYYHTSDFTYWKEYSIYNRTDIEEFCAPGNVHYYDIAYHYFVQYHLAKQLKETRDYAHKKRVVLKGDIPIGISRSSADAWSHPELFNMHSQAGAPPDAFSVKGQNWGFPTYNWYEMERDGYAWWKARFCKMSEYFDAYRIDHILGFFRIWEIPQSEVEGLMGHFNPALPYSYEEMQSFGFYFNLLRHARPYIREYMLPDFFGEYVEEAKYEYLISHNESYSLKSEFDTQRKIEEYFHDKTDEKSLKIKAALFGLVAEVLFVEDPIRKNQFHPRISSQYTYSYKDLSDYEKWCYDRLYNEFFYHRHNEFWKHEAMKKLPPLISATQMLPCGEDLGMIPHSVPEVMQALQILSLEIQRMPKDNSHEFANTWNYPYLSVCTTSTHDMSNIRAWWEEDRGRTQRFYNEILQLPGEAPFYCEPWICDKIIDMQLQSPSMLVILPLQDWLSVDSDLRRENPTEERINIPANPRHYWRYRMHLTIEDLINAQEFNNRLKRKIIYFSR</sequence>
<evidence type="ECO:0000256" key="1">
    <source>
        <dbReference type="ARBA" id="ARBA00000439"/>
    </source>
</evidence>
<comment type="similarity">
    <text evidence="3">Belongs to the disproportionating enzyme family.</text>
</comment>
<evidence type="ECO:0000256" key="3">
    <source>
        <dbReference type="ARBA" id="ARBA00005684"/>
    </source>
</evidence>
<keyword evidence="9" id="KW-0119">Carbohydrate metabolism</keyword>
<reference evidence="13 14" key="1">
    <citation type="submission" date="2022-07" db="EMBL/GenBank/DDBJ databases">
        <title>Fecal culturing of patients with breast cancer.</title>
        <authorList>
            <person name="Teng N.M.Y."/>
            <person name="Kiu R."/>
            <person name="Evans R."/>
            <person name="Baker D.J."/>
            <person name="Zenner C."/>
            <person name="Robinson S.D."/>
            <person name="Hall L.J."/>
        </authorList>
    </citation>
    <scope>NUCLEOTIDE SEQUENCE [LARGE SCALE GENOMIC DNA]</scope>
    <source>
        <strain evidence="13 14">LH1063</strain>
    </source>
</reference>